<evidence type="ECO:0000313" key="3">
    <source>
        <dbReference type="Proteomes" id="UP001447188"/>
    </source>
</evidence>
<dbReference type="InterPro" id="IPR018858">
    <property type="entry name" value="DUF2458"/>
</dbReference>
<feature type="compositionally biased region" description="Pro residues" evidence="1">
    <location>
        <begin position="20"/>
        <end position="32"/>
    </location>
</feature>
<name>A0ABR3GLW8_9PEZI</name>
<feature type="region of interest" description="Disordered" evidence="1">
    <location>
        <begin position="1"/>
        <end position="60"/>
    </location>
</feature>
<organism evidence="2 3">
    <name type="scientific">Discina gigas</name>
    <dbReference type="NCBI Taxonomy" id="1032678"/>
    <lineage>
        <taxon>Eukaryota</taxon>
        <taxon>Fungi</taxon>
        <taxon>Dikarya</taxon>
        <taxon>Ascomycota</taxon>
        <taxon>Pezizomycotina</taxon>
        <taxon>Pezizomycetes</taxon>
        <taxon>Pezizales</taxon>
        <taxon>Discinaceae</taxon>
        <taxon>Discina</taxon>
    </lineage>
</organism>
<evidence type="ECO:0000313" key="2">
    <source>
        <dbReference type="EMBL" id="KAL0636848.1"/>
    </source>
</evidence>
<dbReference type="EMBL" id="JBBBZM010000043">
    <property type="protein sequence ID" value="KAL0636848.1"/>
    <property type="molecule type" value="Genomic_DNA"/>
</dbReference>
<gene>
    <name evidence="2" type="ORF">Q9L58_004206</name>
</gene>
<dbReference type="Pfam" id="PF10454">
    <property type="entry name" value="DUF2458"/>
    <property type="match status" value="1"/>
</dbReference>
<keyword evidence="3" id="KW-1185">Reference proteome</keyword>
<evidence type="ECO:0000256" key="1">
    <source>
        <dbReference type="SAM" id="MobiDB-lite"/>
    </source>
</evidence>
<dbReference type="Proteomes" id="UP001447188">
    <property type="component" value="Unassembled WGS sequence"/>
</dbReference>
<sequence>MNADVTRILSILAQTASQQPPQPPHALPPPDPRLQHLPKPPQNLADPAHPVSAPPVDPKTITDWPTALRFVVNTLGKDEAVMAQIKKMKKHQHDHEKQWWAAREEIVRKHEARVESSQKVQDLLWASTPESEQDELRTFDQKVHLRSTDMVAHMASEFAQMGIPFFCRGALPDRPDAELQELRKRIVELLEDLCEG</sequence>
<comment type="caution">
    <text evidence="2">The sequence shown here is derived from an EMBL/GenBank/DDBJ whole genome shotgun (WGS) entry which is preliminary data.</text>
</comment>
<proteinExistence type="predicted"/>
<reference evidence="2 3" key="1">
    <citation type="submission" date="2024-02" db="EMBL/GenBank/DDBJ databases">
        <title>Discinaceae phylogenomics.</title>
        <authorList>
            <person name="Dirks A.C."/>
            <person name="James T.Y."/>
        </authorList>
    </citation>
    <scope>NUCLEOTIDE SEQUENCE [LARGE SCALE GENOMIC DNA]</scope>
    <source>
        <strain evidence="2 3">ACD0624</strain>
    </source>
</reference>
<protein>
    <submittedName>
        <fullName evidence="2">Uncharacterized protein</fullName>
    </submittedName>
</protein>
<accession>A0ABR3GLW8</accession>